<dbReference type="GO" id="GO:0005829">
    <property type="term" value="C:cytosol"/>
    <property type="evidence" value="ECO:0007669"/>
    <property type="project" value="TreeGrafter"/>
</dbReference>
<reference evidence="3" key="1">
    <citation type="submission" date="2017-09" db="EMBL/GenBank/DDBJ databases">
        <title>Depth-based differentiation of microbial function through sediment-hosted aquifers and enrichment of novel symbionts in the deep terrestrial subsurface.</title>
        <authorList>
            <person name="Probst A.J."/>
            <person name="Ladd B."/>
            <person name="Jarett J.K."/>
            <person name="Geller-Mcgrath D.E."/>
            <person name="Sieber C.M.K."/>
            <person name="Emerson J.B."/>
            <person name="Anantharaman K."/>
            <person name="Thomas B.C."/>
            <person name="Malmstrom R."/>
            <person name="Stieglmeier M."/>
            <person name="Klingl A."/>
            <person name="Woyke T."/>
            <person name="Ryan C.M."/>
            <person name="Banfield J.F."/>
        </authorList>
    </citation>
    <scope>NUCLEOTIDE SEQUENCE [LARGE SCALE GENOMIC DNA]</scope>
</reference>
<dbReference type="PANTHER" id="PTHR47396:SF1">
    <property type="entry name" value="ATP-DEPENDENT HELICASE IRC3-RELATED"/>
    <property type="match status" value="1"/>
</dbReference>
<dbReference type="GO" id="GO:0005524">
    <property type="term" value="F:ATP binding"/>
    <property type="evidence" value="ECO:0007669"/>
    <property type="project" value="InterPro"/>
</dbReference>
<sequence length="840" mass="98415">MKTPKIEEIIQFEPQEILSPSQRDKSQTFLVNSLRKAVFDWRNKGYPNVTKTTKRLLEFWFKEDHIVEDEKFQFWFAQREAIEALIYIYEVLGKRKFVDLASDFGEGSFKYDPKVDKYPLYAFKMATGSGKTFVMAFCIVWSYFNHKRENKDDYTSKFLVISPNVIVYERLKRDFAEGKIFKEWSFIPPEWKEDFRLKIILREDPLRLVSKDVLFLTNIQQLEERSNKKQKTEEQLDKIFGIERFSKDKIHREDRIKDVLTNYPNVMVLKDEAHHIYSLDKAWKKILINIHEGLTKKFGKGINMELDFSATPKDEDGKIFAWAICDFTLKEAIIMGVVKLPLRGRIKKARGYASAVPKEQYSIWLNAGVERWREYEKQLKKLSKKSVLFVQCENNKMADDIYGYLNSLPDLRGRVLLIHTDSTGEIKKSELPELREKAKNIDSVEAKEMAIVSTMMLNEGWDVRNVNIIVGLRAFTAERNILPEQVIGRGLRKMFPELNPNPNKCINTLEVIGNDKFLGLVDILEKEENLKLPEFDIEEPIVLPTILVDMKKKKNDIEIPILTPRIIKKEPILDKKLINKLPSLKLSLEKSKTEITYEGRDVIRDMKMVERKWRLPVPRNSGSVIAYYADIIRRNLKLPSSFADFYPLVKEYVRTKLFNKKVDLDSPDVLYTLSSLGVQTQLVNLFVEKFKDLTFKEQEVKRMGAIRVSDMKPFVWAKLVYPTDKCILNYVPCDNNLEIDFSKWLDDAQDVKSFTKIVPRLGFFLEYKSEDNLLRSYYPDFILKTGDGHYLVETKGLKGTEVEYKDKRAVQWCKDATKLTGKKWVFIRINQDQFQNLSSK</sequence>
<dbReference type="Pfam" id="PF04851">
    <property type="entry name" value="ResIII"/>
    <property type="match status" value="1"/>
</dbReference>
<dbReference type="GO" id="GO:0003677">
    <property type="term" value="F:DNA binding"/>
    <property type="evidence" value="ECO:0007669"/>
    <property type="project" value="InterPro"/>
</dbReference>
<gene>
    <name evidence="2" type="ORF">CO053_03520</name>
</gene>
<dbReference type="Proteomes" id="UP000230885">
    <property type="component" value="Unassembled WGS sequence"/>
</dbReference>
<accession>A0A2M8EU50</accession>
<dbReference type="GO" id="GO:0016787">
    <property type="term" value="F:hydrolase activity"/>
    <property type="evidence" value="ECO:0007669"/>
    <property type="project" value="InterPro"/>
</dbReference>
<evidence type="ECO:0000313" key="3">
    <source>
        <dbReference type="Proteomes" id="UP000230885"/>
    </source>
</evidence>
<evidence type="ECO:0000313" key="2">
    <source>
        <dbReference type="EMBL" id="PJC28647.1"/>
    </source>
</evidence>
<organism evidence="2 3">
    <name type="scientific">Candidatus Shapirobacteria bacterium CG_4_9_14_0_2_um_filter_40_11</name>
    <dbReference type="NCBI Taxonomy" id="1974876"/>
    <lineage>
        <taxon>Bacteria</taxon>
        <taxon>Candidatus Shapironibacteriota</taxon>
    </lineage>
</organism>
<dbReference type="PANTHER" id="PTHR47396">
    <property type="entry name" value="TYPE I RESTRICTION ENZYME ECOKI R PROTEIN"/>
    <property type="match status" value="1"/>
</dbReference>
<proteinExistence type="predicted"/>
<comment type="caution">
    <text evidence="2">The sequence shown here is derived from an EMBL/GenBank/DDBJ whole genome shotgun (WGS) entry which is preliminary data.</text>
</comment>
<evidence type="ECO:0000259" key="1">
    <source>
        <dbReference type="Pfam" id="PF04851"/>
    </source>
</evidence>
<dbReference type="AlphaFoldDB" id="A0A2M8EU50"/>
<protein>
    <recommendedName>
        <fullName evidence="1">Helicase/UvrB N-terminal domain-containing protein</fullName>
    </recommendedName>
</protein>
<dbReference type="EMBL" id="PFSE01000055">
    <property type="protein sequence ID" value="PJC28647.1"/>
    <property type="molecule type" value="Genomic_DNA"/>
</dbReference>
<dbReference type="InterPro" id="IPR027417">
    <property type="entry name" value="P-loop_NTPase"/>
</dbReference>
<feature type="non-terminal residue" evidence="2">
    <location>
        <position position="840"/>
    </location>
</feature>
<dbReference type="InterPro" id="IPR006935">
    <property type="entry name" value="Helicase/UvrB_N"/>
</dbReference>
<dbReference type="Gene3D" id="3.40.50.300">
    <property type="entry name" value="P-loop containing nucleotide triphosphate hydrolases"/>
    <property type="match status" value="2"/>
</dbReference>
<dbReference type="SUPFAM" id="SSF52540">
    <property type="entry name" value="P-loop containing nucleoside triphosphate hydrolases"/>
    <property type="match status" value="1"/>
</dbReference>
<dbReference type="InterPro" id="IPR050742">
    <property type="entry name" value="Helicase_Restrict-Modif_Enz"/>
</dbReference>
<feature type="domain" description="Helicase/UvrB N-terminal" evidence="1">
    <location>
        <begin position="78"/>
        <end position="313"/>
    </location>
</feature>
<name>A0A2M8EU50_9BACT</name>